<accession>A0A917SKW6</accession>
<sequence>MESVIWLPIFVWMLALVINVSMIVFEKNQAYRVLQNANRILSTGYIQSEAETEAYIRQKISHIAPEAVVTTRIENGVVTSELAYRVTDLLVPQALVDLANIWIRVSSQHFVEY</sequence>
<reference evidence="2" key="1">
    <citation type="journal article" date="2014" name="Int. J. Syst. Evol. Microbiol.">
        <title>Complete genome sequence of Corynebacterium casei LMG S-19264T (=DSM 44701T), isolated from a smear-ripened cheese.</title>
        <authorList>
            <consortium name="US DOE Joint Genome Institute (JGI-PGF)"/>
            <person name="Walter F."/>
            <person name="Albersmeier A."/>
            <person name="Kalinowski J."/>
            <person name="Ruckert C."/>
        </authorList>
    </citation>
    <scope>NUCLEOTIDE SEQUENCE</scope>
    <source>
        <strain evidence="2">CGMCC 1.6293</strain>
    </source>
</reference>
<keyword evidence="1" id="KW-1133">Transmembrane helix</keyword>
<dbReference type="AlphaFoldDB" id="A0A917SKW6"/>
<feature type="transmembrane region" description="Helical" evidence="1">
    <location>
        <begin position="6"/>
        <end position="25"/>
    </location>
</feature>
<dbReference type="EMBL" id="BMLF01000001">
    <property type="protein sequence ID" value="GGL84949.1"/>
    <property type="molecule type" value="Genomic_DNA"/>
</dbReference>
<name>A0A917SKW6_9RHOB</name>
<comment type="caution">
    <text evidence="2">The sequence shown here is derived from an EMBL/GenBank/DDBJ whole genome shotgun (WGS) entry which is preliminary data.</text>
</comment>
<keyword evidence="1" id="KW-0812">Transmembrane</keyword>
<dbReference type="Proteomes" id="UP000649829">
    <property type="component" value="Unassembled WGS sequence"/>
</dbReference>
<protein>
    <submittedName>
        <fullName evidence="2">Uncharacterized protein</fullName>
    </submittedName>
</protein>
<gene>
    <name evidence="2" type="ORF">GCM10011534_03510</name>
</gene>
<reference evidence="2" key="2">
    <citation type="submission" date="2020-09" db="EMBL/GenBank/DDBJ databases">
        <authorList>
            <person name="Sun Q."/>
            <person name="Zhou Y."/>
        </authorList>
    </citation>
    <scope>NUCLEOTIDE SEQUENCE</scope>
    <source>
        <strain evidence="2">CGMCC 1.6293</strain>
    </source>
</reference>
<keyword evidence="3" id="KW-1185">Reference proteome</keyword>
<evidence type="ECO:0000313" key="2">
    <source>
        <dbReference type="EMBL" id="GGL84949.1"/>
    </source>
</evidence>
<keyword evidence="1" id="KW-0472">Membrane</keyword>
<proteinExistence type="predicted"/>
<organism evidence="2 3">
    <name type="scientific">Pseudooceanicola nanhaiensis</name>
    <dbReference type="NCBI Taxonomy" id="375761"/>
    <lineage>
        <taxon>Bacteria</taxon>
        <taxon>Pseudomonadati</taxon>
        <taxon>Pseudomonadota</taxon>
        <taxon>Alphaproteobacteria</taxon>
        <taxon>Rhodobacterales</taxon>
        <taxon>Paracoccaceae</taxon>
        <taxon>Pseudooceanicola</taxon>
    </lineage>
</organism>
<evidence type="ECO:0000256" key="1">
    <source>
        <dbReference type="SAM" id="Phobius"/>
    </source>
</evidence>
<evidence type="ECO:0000313" key="3">
    <source>
        <dbReference type="Proteomes" id="UP000649829"/>
    </source>
</evidence>